<proteinExistence type="predicted"/>
<name>A0ABQ5JE19_9ASTR</name>
<comment type="caution">
    <text evidence="1">The sequence shown here is derived from an EMBL/GenBank/DDBJ whole genome shotgun (WGS) entry which is preliminary data.</text>
</comment>
<reference evidence="1" key="2">
    <citation type="submission" date="2022-01" db="EMBL/GenBank/DDBJ databases">
        <authorList>
            <person name="Yamashiro T."/>
            <person name="Shiraishi A."/>
            <person name="Satake H."/>
            <person name="Nakayama K."/>
        </authorList>
    </citation>
    <scope>NUCLEOTIDE SEQUENCE</scope>
</reference>
<evidence type="ECO:0000313" key="2">
    <source>
        <dbReference type="Proteomes" id="UP001151760"/>
    </source>
</evidence>
<sequence>MDSYRDEGMGDIIVGKPFCKEACIKANRFDGMITIYKGNDRVTYQMARSYPRFKHLTNAQCNKMRPLLKDEEEKVRQWRNGIGFEGLGGASKISSRKGLDGCGEGMSFEERGEDYGFDSNEEEVVPKVDDVSLVNGVFNGAFGGDGDEDFVIGEGVVVSSSLPVKSINSFLGGMTVSLIFLEGLEEGLGGSHGGRRGMKRVMMKMMKRIREECSWVYREDCQLHRKSGEHSEDSRDSWLWSLK</sequence>
<evidence type="ECO:0000313" key="1">
    <source>
        <dbReference type="EMBL" id="GJU10285.1"/>
    </source>
</evidence>
<gene>
    <name evidence="1" type="ORF">Tco_1132681</name>
</gene>
<protein>
    <submittedName>
        <fullName evidence="1">Uncharacterized protein</fullName>
    </submittedName>
</protein>
<dbReference type="EMBL" id="BQNB010021809">
    <property type="protein sequence ID" value="GJU10285.1"/>
    <property type="molecule type" value="Genomic_DNA"/>
</dbReference>
<organism evidence="1 2">
    <name type="scientific">Tanacetum coccineum</name>
    <dbReference type="NCBI Taxonomy" id="301880"/>
    <lineage>
        <taxon>Eukaryota</taxon>
        <taxon>Viridiplantae</taxon>
        <taxon>Streptophyta</taxon>
        <taxon>Embryophyta</taxon>
        <taxon>Tracheophyta</taxon>
        <taxon>Spermatophyta</taxon>
        <taxon>Magnoliopsida</taxon>
        <taxon>eudicotyledons</taxon>
        <taxon>Gunneridae</taxon>
        <taxon>Pentapetalae</taxon>
        <taxon>asterids</taxon>
        <taxon>campanulids</taxon>
        <taxon>Asterales</taxon>
        <taxon>Asteraceae</taxon>
        <taxon>Asteroideae</taxon>
        <taxon>Anthemideae</taxon>
        <taxon>Anthemidinae</taxon>
        <taxon>Tanacetum</taxon>
    </lineage>
</organism>
<keyword evidence="2" id="KW-1185">Reference proteome</keyword>
<dbReference type="Proteomes" id="UP001151760">
    <property type="component" value="Unassembled WGS sequence"/>
</dbReference>
<reference evidence="1" key="1">
    <citation type="journal article" date="2022" name="Int. J. Mol. Sci.">
        <title>Draft Genome of Tanacetum Coccineum: Genomic Comparison of Closely Related Tanacetum-Family Plants.</title>
        <authorList>
            <person name="Yamashiro T."/>
            <person name="Shiraishi A."/>
            <person name="Nakayama K."/>
            <person name="Satake H."/>
        </authorList>
    </citation>
    <scope>NUCLEOTIDE SEQUENCE</scope>
</reference>
<accession>A0ABQ5JE19</accession>